<dbReference type="SUPFAM" id="SSF53927">
    <property type="entry name" value="Cytidine deaminase-like"/>
    <property type="match status" value="1"/>
</dbReference>
<dbReference type="PANTHER" id="PTHR11644">
    <property type="entry name" value="CYTIDINE DEAMINASE"/>
    <property type="match status" value="1"/>
</dbReference>
<dbReference type="Gene3D" id="3.40.140.10">
    <property type="entry name" value="Cytidine Deaminase, domain 2"/>
    <property type="match status" value="1"/>
</dbReference>
<evidence type="ECO:0000256" key="6">
    <source>
        <dbReference type="ARBA" id="ARBA00022723"/>
    </source>
</evidence>
<dbReference type="InterPro" id="IPR006262">
    <property type="entry name" value="Cyt_deam_tetra"/>
</dbReference>
<keyword evidence="8 14" id="KW-0862">Zinc</keyword>
<dbReference type="FunFam" id="3.40.140.10:FF:000008">
    <property type="entry name" value="Cytidine deaminase"/>
    <property type="match status" value="1"/>
</dbReference>
<evidence type="ECO:0000256" key="13">
    <source>
        <dbReference type="PIRSR" id="PIRSR606262-2"/>
    </source>
</evidence>
<evidence type="ECO:0000256" key="12">
    <source>
        <dbReference type="PIRSR" id="PIRSR606262-1"/>
    </source>
</evidence>
<dbReference type="InterPro" id="IPR002125">
    <property type="entry name" value="CMP_dCMP_dom"/>
</dbReference>
<dbReference type="InterPro" id="IPR016193">
    <property type="entry name" value="Cytidine_deaminase-like"/>
</dbReference>
<evidence type="ECO:0000256" key="9">
    <source>
        <dbReference type="ARBA" id="ARBA00032005"/>
    </source>
</evidence>
<evidence type="ECO:0000313" key="17">
    <source>
        <dbReference type="EMBL" id="NLR74984.1"/>
    </source>
</evidence>
<dbReference type="GO" id="GO:0042802">
    <property type="term" value="F:identical protein binding"/>
    <property type="evidence" value="ECO:0007669"/>
    <property type="project" value="UniProtKB-ARBA"/>
</dbReference>
<dbReference type="Proteomes" id="UP000587991">
    <property type="component" value="Unassembled WGS sequence"/>
</dbReference>
<feature type="binding site" evidence="14">
    <location>
        <position position="88"/>
    </location>
    <ligand>
        <name>Zn(2+)</name>
        <dbReference type="ChEBI" id="CHEBI:29105"/>
        <note>catalytic</note>
    </ligand>
</feature>
<dbReference type="RefSeq" id="WP_168876552.1">
    <property type="nucleotide sequence ID" value="NZ_JABAIM010000001.1"/>
</dbReference>
<dbReference type="PROSITE" id="PS51747">
    <property type="entry name" value="CYT_DCMP_DEAMINASES_2"/>
    <property type="match status" value="1"/>
</dbReference>
<evidence type="ECO:0000256" key="4">
    <source>
        <dbReference type="ARBA" id="ARBA00012783"/>
    </source>
</evidence>
<evidence type="ECO:0000256" key="14">
    <source>
        <dbReference type="PIRSR" id="PIRSR606262-3"/>
    </source>
</evidence>
<dbReference type="NCBIfam" id="TIGR01354">
    <property type="entry name" value="cyt_deam_tetra"/>
    <property type="match status" value="1"/>
</dbReference>
<dbReference type="GO" id="GO:0004126">
    <property type="term" value="F:cytidine deaminase activity"/>
    <property type="evidence" value="ECO:0007669"/>
    <property type="project" value="UniProtKB-UniRule"/>
</dbReference>
<dbReference type="Pfam" id="PF00383">
    <property type="entry name" value="dCMP_cyt_deam_1"/>
    <property type="match status" value="1"/>
</dbReference>
<dbReference type="NCBIfam" id="NF004064">
    <property type="entry name" value="PRK05578.1"/>
    <property type="match status" value="1"/>
</dbReference>
<feature type="binding site" evidence="13">
    <location>
        <begin position="42"/>
        <end position="48"/>
    </location>
    <ligand>
        <name>substrate</name>
    </ligand>
</feature>
<organism evidence="17 18">
    <name type="scientific">Leeia aquatica</name>
    <dbReference type="NCBI Taxonomy" id="2725557"/>
    <lineage>
        <taxon>Bacteria</taxon>
        <taxon>Pseudomonadati</taxon>
        <taxon>Pseudomonadota</taxon>
        <taxon>Betaproteobacteria</taxon>
        <taxon>Neisseriales</taxon>
        <taxon>Leeiaceae</taxon>
        <taxon>Leeia</taxon>
    </lineage>
</organism>
<evidence type="ECO:0000256" key="7">
    <source>
        <dbReference type="ARBA" id="ARBA00022801"/>
    </source>
</evidence>
<comment type="function">
    <text evidence="2 15">This enzyme scavenges exogenous and endogenous cytidine and 2'-deoxycytidine for UMP synthesis.</text>
</comment>
<dbReference type="GO" id="GO:0008270">
    <property type="term" value="F:zinc ion binding"/>
    <property type="evidence" value="ECO:0007669"/>
    <property type="project" value="UniProtKB-UniRule"/>
</dbReference>
<dbReference type="EMBL" id="JABAIM010000001">
    <property type="protein sequence ID" value="NLR74984.1"/>
    <property type="molecule type" value="Genomic_DNA"/>
</dbReference>
<gene>
    <name evidence="17" type="primary">cdd</name>
    <name evidence="17" type="ORF">HF682_07415</name>
</gene>
<feature type="binding site" evidence="14">
    <location>
        <position position="53"/>
    </location>
    <ligand>
        <name>Zn(2+)</name>
        <dbReference type="ChEBI" id="CHEBI:29105"/>
        <note>catalytic</note>
    </ligand>
</feature>
<protein>
    <recommendedName>
        <fullName evidence="5 15">Cytidine deaminase</fullName>
        <ecNumber evidence="4 15">3.5.4.5</ecNumber>
    </recommendedName>
    <alternativeName>
        <fullName evidence="9 15">Cytidine aminohydrolase</fullName>
    </alternativeName>
</protein>
<keyword evidence="18" id="KW-1185">Reference proteome</keyword>
<dbReference type="PANTHER" id="PTHR11644:SF2">
    <property type="entry name" value="CYTIDINE DEAMINASE"/>
    <property type="match status" value="1"/>
</dbReference>
<evidence type="ECO:0000313" key="18">
    <source>
        <dbReference type="Proteomes" id="UP000587991"/>
    </source>
</evidence>
<evidence type="ECO:0000256" key="11">
    <source>
        <dbReference type="ARBA" id="ARBA00049558"/>
    </source>
</evidence>
<evidence type="ECO:0000256" key="3">
    <source>
        <dbReference type="ARBA" id="ARBA00006576"/>
    </source>
</evidence>
<evidence type="ECO:0000256" key="5">
    <source>
        <dbReference type="ARBA" id="ARBA00018266"/>
    </source>
</evidence>
<feature type="active site" description="Proton donor" evidence="12">
    <location>
        <position position="55"/>
    </location>
</feature>
<dbReference type="GO" id="GO:0055086">
    <property type="term" value="P:nucleobase-containing small molecule metabolic process"/>
    <property type="evidence" value="ECO:0007669"/>
    <property type="project" value="UniProtKB-ARBA"/>
</dbReference>
<feature type="binding site" evidence="14">
    <location>
        <position position="91"/>
    </location>
    <ligand>
        <name>Zn(2+)</name>
        <dbReference type="ChEBI" id="CHEBI:29105"/>
        <note>catalytic</note>
    </ligand>
</feature>
<dbReference type="PROSITE" id="PS00903">
    <property type="entry name" value="CYT_DCMP_DEAMINASES_1"/>
    <property type="match status" value="1"/>
</dbReference>
<evidence type="ECO:0000259" key="16">
    <source>
        <dbReference type="PROSITE" id="PS51747"/>
    </source>
</evidence>
<dbReference type="AlphaFoldDB" id="A0A847S581"/>
<feature type="domain" description="CMP/dCMP-type deaminase" evidence="16">
    <location>
        <begin position="1"/>
        <end position="130"/>
    </location>
</feature>
<keyword evidence="7 15" id="KW-0378">Hydrolase</keyword>
<sequence>MDRQALVEAARLAREGAYVPYSRFQVGAALRTRDGRVFTGCNIENASYPLCNCAERTALFSAIAAGMRPGEVAELAVIGDTEGPISPCGACRQVMLELCAPDTPVILANLGDARLVTTVGELLPFGFSGRDLGVV</sequence>
<dbReference type="InterPro" id="IPR016192">
    <property type="entry name" value="APOBEC/CMP_deaminase_Zn-bd"/>
</dbReference>
<evidence type="ECO:0000256" key="2">
    <source>
        <dbReference type="ARBA" id="ARBA00003949"/>
    </source>
</evidence>
<evidence type="ECO:0000256" key="15">
    <source>
        <dbReference type="RuleBase" id="RU364006"/>
    </source>
</evidence>
<accession>A0A847S581</accession>
<evidence type="ECO:0000256" key="1">
    <source>
        <dbReference type="ARBA" id="ARBA00001947"/>
    </source>
</evidence>
<dbReference type="GO" id="GO:0005829">
    <property type="term" value="C:cytosol"/>
    <property type="evidence" value="ECO:0007669"/>
    <property type="project" value="TreeGrafter"/>
</dbReference>
<comment type="catalytic activity">
    <reaction evidence="10 15">
        <text>2'-deoxycytidine + H2O + H(+) = 2'-deoxyuridine + NH4(+)</text>
        <dbReference type="Rhea" id="RHEA:13433"/>
        <dbReference type="ChEBI" id="CHEBI:15377"/>
        <dbReference type="ChEBI" id="CHEBI:15378"/>
        <dbReference type="ChEBI" id="CHEBI:15698"/>
        <dbReference type="ChEBI" id="CHEBI:16450"/>
        <dbReference type="ChEBI" id="CHEBI:28938"/>
        <dbReference type="EC" id="3.5.4.5"/>
    </reaction>
</comment>
<comment type="catalytic activity">
    <reaction evidence="11 15">
        <text>cytidine + H2O + H(+) = uridine + NH4(+)</text>
        <dbReference type="Rhea" id="RHEA:16069"/>
        <dbReference type="ChEBI" id="CHEBI:15377"/>
        <dbReference type="ChEBI" id="CHEBI:15378"/>
        <dbReference type="ChEBI" id="CHEBI:16704"/>
        <dbReference type="ChEBI" id="CHEBI:17562"/>
        <dbReference type="ChEBI" id="CHEBI:28938"/>
        <dbReference type="EC" id="3.5.4.5"/>
    </reaction>
</comment>
<dbReference type="EC" id="3.5.4.5" evidence="4 15"/>
<evidence type="ECO:0000256" key="10">
    <source>
        <dbReference type="ARBA" id="ARBA00049252"/>
    </source>
</evidence>
<comment type="similarity">
    <text evidence="3 15">Belongs to the cytidine and deoxycytidylate deaminase family.</text>
</comment>
<comment type="caution">
    <text evidence="17">The sequence shown here is derived from an EMBL/GenBank/DDBJ whole genome shotgun (WGS) entry which is preliminary data.</text>
</comment>
<keyword evidence="6 14" id="KW-0479">Metal-binding</keyword>
<dbReference type="InterPro" id="IPR050202">
    <property type="entry name" value="Cyt/Deoxycyt_deaminase"/>
</dbReference>
<proteinExistence type="inferred from homology"/>
<comment type="cofactor">
    <cofactor evidence="1 14 15">
        <name>Zn(2+)</name>
        <dbReference type="ChEBI" id="CHEBI:29105"/>
    </cofactor>
</comment>
<evidence type="ECO:0000256" key="8">
    <source>
        <dbReference type="ARBA" id="ARBA00022833"/>
    </source>
</evidence>
<name>A0A847S581_9NEIS</name>
<dbReference type="CDD" id="cd01283">
    <property type="entry name" value="cytidine_deaminase"/>
    <property type="match status" value="1"/>
</dbReference>
<reference evidence="17 18" key="1">
    <citation type="submission" date="2020-04" db="EMBL/GenBank/DDBJ databases">
        <title>Draft genome of Leeia sp. IMCC25680.</title>
        <authorList>
            <person name="Song J."/>
            <person name="Cho J.-C."/>
        </authorList>
    </citation>
    <scope>NUCLEOTIDE SEQUENCE [LARGE SCALE GENOMIC DNA]</scope>
    <source>
        <strain evidence="17 18">IMCC25680</strain>
    </source>
</reference>
<dbReference type="GO" id="GO:0072527">
    <property type="term" value="P:pyrimidine-containing compound metabolic process"/>
    <property type="evidence" value="ECO:0007669"/>
    <property type="project" value="UniProtKB-ARBA"/>
</dbReference>